<keyword evidence="4" id="KW-1185">Reference proteome</keyword>
<feature type="domain" description="Ig-like" evidence="2">
    <location>
        <begin position="1"/>
        <end position="133"/>
    </location>
</feature>
<dbReference type="Gene3D" id="2.60.40.10">
    <property type="entry name" value="Immunoglobulins"/>
    <property type="match status" value="1"/>
</dbReference>
<proteinExistence type="predicted"/>
<dbReference type="Proteomes" id="UP001292094">
    <property type="component" value="Unassembled WGS sequence"/>
</dbReference>
<evidence type="ECO:0000313" key="3">
    <source>
        <dbReference type="EMBL" id="KAK4308764.1"/>
    </source>
</evidence>
<feature type="compositionally biased region" description="Polar residues" evidence="1">
    <location>
        <begin position="50"/>
        <end position="61"/>
    </location>
</feature>
<dbReference type="SUPFAM" id="SSF48726">
    <property type="entry name" value="Immunoglobulin"/>
    <property type="match status" value="1"/>
</dbReference>
<dbReference type="EMBL" id="JAWZYT010001843">
    <property type="protein sequence ID" value="KAK4308764.1"/>
    <property type="molecule type" value="Genomic_DNA"/>
</dbReference>
<dbReference type="PROSITE" id="PS50835">
    <property type="entry name" value="IG_LIKE"/>
    <property type="match status" value="1"/>
</dbReference>
<evidence type="ECO:0000259" key="2">
    <source>
        <dbReference type="PROSITE" id="PS50835"/>
    </source>
</evidence>
<protein>
    <recommendedName>
        <fullName evidence="2">Ig-like domain-containing protein</fullName>
    </recommendedName>
</protein>
<dbReference type="AlphaFoldDB" id="A0AAE1U7I8"/>
<dbReference type="SMART" id="SM00409">
    <property type="entry name" value="IG"/>
    <property type="match status" value="1"/>
</dbReference>
<name>A0AAE1U7I8_9EUCA</name>
<dbReference type="InterPro" id="IPR013783">
    <property type="entry name" value="Ig-like_fold"/>
</dbReference>
<dbReference type="InterPro" id="IPR007110">
    <property type="entry name" value="Ig-like_dom"/>
</dbReference>
<organism evidence="3 4">
    <name type="scientific">Petrolisthes manimaculis</name>
    <dbReference type="NCBI Taxonomy" id="1843537"/>
    <lineage>
        <taxon>Eukaryota</taxon>
        <taxon>Metazoa</taxon>
        <taxon>Ecdysozoa</taxon>
        <taxon>Arthropoda</taxon>
        <taxon>Crustacea</taxon>
        <taxon>Multicrustacea</taxon>
        <taxon>Malacostraca</taxon>
        <taxon>Eumalacostraca</taxon>
        <taxon>Eucarida</taxon>
        <taxon>Decapoda</taxon>
        <taxon>Pleocyemata</taxon>
        <taxon>Anomura</taxon>
        <taxon>Galatheoidea</taxon>
        <taxon>Porcellanidae</taxon>
        <taxon>Petrolisthes</taxon>
    </lineage>
</organism>
<dbReference type="PANTHER" id="PTHR23278">
    <property type="entry name" value="SIDESTEP PROTEIN"/>
    <property type="match status" value="1"/>
</dbReference>
<reference evidence="3" key="1">
    <citation type="submission" date="2023-11" db="EMBL/GenBank/DDBJ databases">
        <title>Genome assemblies of two species of porcelain crab, Petrolisthes cinctipes and Petrolisthes manimaculis (Anomura: Porcellanidae).</title>
        <authorList>
            <person name="Angst P."/>
        </authorList>
    </citation>
    <scope>NUCLEOTIDE SEQUENCE</scope>
    <source>
        <strain evidence="3">PB745_02</strain>
        <tissue evidence="3">Gill</tissue>
    </source>
</reference>
<feature type="compositionally biased region" description="Low complexity" evidence="1">
    <location>
        <begin position="62"/>
        <end position="75"/>
    </location>
</feature>
<comment type="caution">
    <text evidence="3">The sequence shown here is derived from an EMBL/GenBank/DDBJ whole genome shotgun (WGS) entry which is preliminary data.</text>
</comment>
<sequence>MSLASGTVVDVTARRGGSGRLPCRITSPNSRDPVLLLLWYRNASATPIYSYDSRQPDLQPNTTTTTTTSTTSSSTGGWWDEGAWQASRSAWFDTSSEPAHLVLPGVSGRDEGSYRCKVHFRSSPSWSQSVALTVIDPPAFPRLEDESGRRLEGLIGPYTEGTTVTIFCRSSGGINEEQGEPKVRISFEDNCRRRQEGDEGSQGTTFIMRQEELIRRQVMGRDVLKSSL</sequence>
<evidence type="ECO:0000256" key="1">
    <source>
        <dbReference type="SAM" id="MobiDB-lite"/>
    </source>
</evidence>
<dbReference type="InterPro" id="IPR036179">
    <property type="entry name" value="Ig-like_dom_sf"/>
</dbReference>
<gene>
    <name evidence="3" type="ORF">Pmani_019556</name>
</gene>
<feature type="region of interest" description="Disordered" evidence="1">
    <location>
        <begin position="50"/>
        <end position="78"/>
    </location>
</feature>
<accession>A0AAE1U7I8</accession>
<dbReference type="PANTHER" id="PTHR23278:SF19">
    <property type="entry name" value="OBSCURIN"/>
    <property type="match status" value="1"/>
</dbReference>
<evidence type="ECO:0000313" key="4">
    <source>
        <dbReference type="Proteomes" id="UP001292094"/>
    </source>
</evidence>
<dbReference type="InterPro" id="IPR003599">
    <property type="entry name" value="Ig_sub"/>
</dbReference>